<protein>
    <recommendedName>
        <fullName evidence="4">LEA domain protein</fullName>
    </recommendedName>
</protein>
<keyword evidence="3" id="KW-1185">Reference proteome</keyword>
<feature type="compositionally biased region" description="Basic and acidic residues" evidence="1">
    <location>
        <begin position="124"/>
        <end position="133"/>
    </location>
</feature>
<evidence type="ECO:0000256" key="1">
    <source>
        <dbReference type="SAM" id="MobiDB-lite"/>
    </source>
</evidence>
<evidence type="ECO:0000313" key="3">
    <source>
        <dbReference type="Proteomes" id="UP001166286"/>
    </source>
</evidence>
<gene>
    <name evidence="2" type="ORF">JMJ35_000329</name>
</gene>
<organism evidence="2 3">
    <name type="scientific">Cladonia borealis</name>
    <dbReference type="NCBI Taxonomy" id="184061"/>
    <lineage>
        <taxon>Eukaryota</taxon>
        <taxon>Fungi</taxon>
        <taxon>Dikarya</taxon>
        <taxon>Ascomycota</taxon>
        <taxon>Pezizomycotina</taxon>
        <taxon>Lecanoromycetes</taxon>
        <taxon>OSLEUM clade</taxon>
        <taxon>Lecanoromycetidae</taxon>
        <taxon>Lecanorales</taxon>
        <taxon>Lecanorineae</taxon>
        <taxon>Cladoniaceae</taxon>
        <taxon>Cladonia</taxon>
    </lineage>
</organism>
<name>A0AA39RAY3_9LECA</name>
<feature type="region of interest" description="Disordered" evidence="1">
    <location>
        <begin position="73"/>
        <end position="133"/>
    </location>
</feature>
<reference evidence="2" key="1">
    <citation type="submission" date="2023-03" db="EMBL/GenBank/DDBJ databases">
        <title>Complete genome of Cladonia borealis.</title>
        <authorList>
            <person name="Park H."/>
        </authorList>
    </citation>
    <scope>NUCLEOTIDE SEQUENCE</scope>
    <source>
        <strain evidence="2">ANT050790</strain>
    </source>
</reference>
<comment type="caution">
    <text evidence="2">The sequence shown here is derived from an EMBL/GenBank/DDBJ whole genome shotgun (WGS) entry which is preliminary data.</text>
</comment>
<evidence type="ECO:0000313" key="2">
    <source>
        <dbReference type="EMBL" id="KAK0517174.1"/>
    </source>
</evidence>
<accession>A0AA39RAY3</accession>
<dbReference type="EMBL" id="JAFEKC020000001">
    <property type="protein sequence ID" value="KAK0517174.1"/>
    <property type="molecule type" value="Genomic_DNA"/>
</dbReference>
<feature type="compositionally biased region" description="Basic and acidic residues" evidence="1">
    <location>
        <begin position="96"/>
        <end position="115"/>
    </location>
</feature>
<sequence>MSLRLLTTRVAGPALRTSPSARLFTTTAPFKKSATETAQETIQKANKTAGEAGVAAIEKGQQASAAIKSSVGLNSKEAAGSAKEMAGSTAGSAKEMTGEAKGKAQEVAGEAKGKASELSGAAKGKAEEVKGKL</sequence>
<proteinExistence type="predicted"/>
<evidence type="ECO:0008006" key="4">
    <source>
        <dbReference type="Google" id="ProtNLM"/>
    </source>
</evidence>
<dbReference type="Proteomes" id="UP001166286">
    <property type="component" value="Unassembled WGS sequence"/>
</dbReference>
<dbReference type="AlphaFoldDB" id="A0AA39RAY3"/>